<evidence type="ECO:0000256" key="1">
    <source>
        <dbReference type="ARBA" id="ARBA00008791"/>
    </source>
</evidence>
<dbReference type="EMBL" id="CP087164">
    <property type="protein sequence ID" value="UGS36272.1"/>
    <property type="molecule type" value="Genomic_DNA"/>
</dbReference>
<dbReference type="SUPFAM" id="SSF52402">
    <property type="entry name" value="Adenine nucleotide alpha hydrolases-like"/>
    <property type="match status" value="1"/>
</dbReference>
<proteinExistence type="inferred from homology"/>
<dbReference type="RefSeq" id="WP_259315945.1">
    <property type="nucleotide sequence ID" value="NZ_CP087164.1"/>
</dbReference>
<name>A0A9E6XXB9_9ACTN</name>
<protein>
    <recommendedName>
        <fullName evidence="2">UspA domain-containing protein</fullName>
    </recommendedName>
</protein>
<dbReference type="InterPro" id="IPR006015">
    <property type="entry name" value="Universal_stress_UspA"/>
</dbReference>
<organism evidence="3 4">
    <name type="scientific">Capillimicrobium parvum</name>
    <dbReference type="NCBI Taxonomy" id="2884022"/>
    <lineage>
        <taxon>Bacteria</taxon>
        <taxon>Bacillati</taxon>
        <taxon>Actinomycetota</taxon>
        <taxon>Thermoleophilia</taxon>
        <taxon>Solirubrobacterales</taxon>
        <taxon>Capillimicrobiaceae</taxon>
        <taxon>Capillimicrobium</taxon>
    </lineage>
</organism>
<dbReference type="InterPro" id="IPR006016">
    <property type="entry name" value="UspA"/>
</dbReference>
<dbReference type="Pfam" id="PF00582">
    <property type="entry name" value="Usp"/>
    <property type="match status" value="1"/>
</dbReference>
<gene>
    <name evidence="3" type="ORF">DSM104329_02673</name>
</gene>
<comment type="similarity">
    <text evidence="1">Belongs to the universal stress protein A family.</text>
</comment>
<evidence type="ECO:0000313" key="3">
    <source>
        <dbReference type="EMBL" id="UGS36272.1"/>
    </source>
</evidence>
<dbReference type="AlphaFoldDB" id="A0A9E6XXB9"/>
<evidence type="ECO:0000313" key="4">
    <source>
        <dbReference type="Proteomes" id="UP001162834"/>
    </source>
</evidence>
<sequence>MSTIVVGYDGTEGADVALCEAASLARDLGDRLVLVFSYEVSRLGGEVADYADALRQYGRGVLERGRSQDVLHGLDVELREVEQRPAHGLIAIADEYDARMIVTGSYGERPLKGILVGSTPYRLMHLSERPVLVVRSGGQDGS</sequence>
<reference evidence="3" key="1">
    <citation type="journal article" date="2022" name="Int. J. Syst. Evol. Microbiol.">
        <title>Pseudomonas aegrilactucae sp. nov. and Pseudomonas morbosilactucae sp. nov., pathogens causing bacterial rot of lettuce in Japan.</title>
        <authorList>
            <person name="Sawada H."/>
            <person name="Fujikawa T."/>
            <person name="Satou M."/>
        </authorList>
    </citation>
    <scope>NUCLEOTIDE SEQUENCE</scope>
    <source>
        <strain evidence="3">0166_1</strain>
    </source>
</reference>
<dbReference type="PANTHER" id="PTHR46268">
    <property type="entry name" value="STRESS RESPONSE PROTEIN NHAX"/>
    <property type="match status" value="1"/>
</dbReference>
<evidence type="ECO:0000259" key="2">
    <source>
        <dbReference type="Pfam" id="PF00582"/>
    </source>
</evidence>
<dbReference type="PRINTS" id="PR01438">
    <property type="entry name" value="UNVRSLSTRESS"/>
</dbReference>
<accession>A0A9E6XXB9</accession>
<dbReference type="PANTHER" id="PTHR46268:SF6">
    <property type="entry name" value="UNIVERSAL STRESS PROTEIN UP12"/>
    <property type="match status" value="1"/>
</dbReference>
<dbReference type="KEGG" id="sbae:DSM104329_02673"/>
<feature type="domain" description="UspA" evidence="2">
    <location>
        <begin position="2"/>
        <end position="135"/>
    </location>
</feature>
<dbReference type="CDD" id="cd00293">
    <property type="entry name" value="USP-like"/>
    <property type="match status" value="1"/>
</dbReference>
<keyword evidence="4" id="KW-1185">Reference proteome</keyword>
<dbReference type="Proteomes" id="UP001162834">
    <property type="component" value="Chromosome"/>
</dbReference>
<dbReference type="InterPro" id="IPR014729">
    <property type="entry name" value="Rossmann-like_a/b/a_fold"/>
</dbReference>
<dbReference type="Gene3D" id="3.40.50.620">
    <property type="entry name" value="HUPs"/>
    <property type="match status" value="1"/>
</dbReference>